<reference evidence="1" key="1">
    <citation type="journal article" date="2016" name="Sci. Rep.">
        <title>Molecular characterization of firefly nuptial gifts: a multi-omics approach sheds light on postcopulatory sexual selection.</title>
        <authorList>
            <person name="Al-Wathiqui N."/>
            <person name="Fallon T.R."/>
            <person name="South A."/>
            <person name="Weng J.K."/>
            <person name="Lewis S.M."/>
        </authorList>
    </citation>
    <scope>NUCLEOTIDE SEQUENCE</scope>
</reference>
<evidence type="ECO:0000313" key="1">
    <source>
        <dbReference type="EMBL" id="JAV62232.1"/>
    </source>
</evidence>
<dbReference type="EMBL" id="GEZM01080277">
    <property type="protein sequence ID" value="JAV62232.1"/>
    <property type="molecule type" value="Transcribed_RNA"/>
</dbReference>
<accession>A0A1Y1KLG3</accession>
<protein>
    <submittedName>
        <fullName evidence="1">Uncharacterized protein</fullName>
    </submittedName>
</protein>
<proteinExistence type="predicted"/>
<sequence length="119" mass="13146">MEIADTIVCHKIDNDEINTVAKSLFKTPTDTSSLQNELVSAALELINLAKKTVDTSILATATKQVKTINALLEIGSNLNEQELNIPVAMKREPANKNISKQMQFFSTKRSHNKSKAYAN</sequence>
<name>A0A1Y1KLG3_PHOPY</name>
<organism evidence="1">
    <name type="scientific">Photinus pyralis</name>
    <name type="common">Common eastern firefly</name>
    <name type="synonym">Lampyris pyralis</name>
    <dbReference type="NCBI Taxonomy" id="7054"/>
    <lineage>
        <taxon>Eukaryota</taxon>
        <taxon>Metazoa</taxon>
        <taxon>Ecdysozoa</taxon>
        <taxon>Arthropoda</taxon>
        <taxon>Hexapoda</taxon>
        <taxon>Insecta</taxon>
        <taxon>Pterygota</taxon>
        <taxon>Neoptera</taxon>
        <taxon>Endopterygota</taxon>
        <taxon>Coleoptera</taxon>
        <taxon>Polyphaga</taxon>
        <taxon>Elateriformia</taxon>
        <taxon>Elateroidea</taxon>
        <taxon>Lampyridae</taxon>
        <taxon>Lampyrinae</taxon>
        <taxon>Photinus</taxon>
    </lineage>
</organism>
<dbReference type="AlphaFoldDB" id="A0A1Y1KLG3"/>